<dbReference type="InterPro" id="IPR025110">
    <property type="entry name" value="AMP-bd_C"/>
</dbReference>
<gene>
    <name evidence="4" type="ORF">ACFS5N_03665</name>
</gene>
<comment type="caution">
    <text evidence="4">The sequence shown here is derived from an EMBL/GenBank/DDBJ whole genome shotgun (WGS) entry which is preliminary data.</text>
</comment>
<organism evidence="4 5">
    <name type="scientific">Mucilaginibacter ximonensis</name>
    <dbReference type="NCBI Taxonomy" id="538021"/>
    <lineage>
        <taxon>Bacteria</taxon>
        <taxon>Pseudomonadati</taxon>
        <taxon>Bacteroidota</taxon>
        <taxon>Sphingobacteriia</taxon>
        <taxon>Sphingobacteriales</taxon>
        <taxon>Sphingobacteriaceae</taxon>
        <taxon>Mucilaginibacter</taxon>
    </lineage>
</organism>
<dbReference type="InterPro" id="IPR042099">
    <property type="entry name" value="ANL_N_sf"/>
</dbReference>
<dbReference type="Proteomes" id="UP001597557">
    <property type="component" value="Unassembled WGS sequence"/>
</dbReference>
<dbReference type="RefSeq" id="WP_377182349.1">
    <property type="nucleotide sequence ID" value="NZ_JBHUPD010000001.1"/>
</dbReference>
<accession>A0ABW5Y8C2</accession>
<dbReference type="InterPro" id="IPR045851">
    <property type="entry name" value="AMP-bd_C_sf"/>
</dbReference>
<protein>
    <submittedName>
        <fullName evidence="4">Class I adenylate-forming enzyme family protein</fullName>
    </submittedName>
</protein>
<dbReference type="PANTHER" id="PTHR43201">
    <property type="entry name" value="ACYL-COA SYNTHETASE"/>
    <property type="match status" value="1"/>
</dbReference>
<dbReference type="Gene3D" id="3.40.50.12780">
    <property type="entry name" value="N-terminal domain of ligase-like"/>
    <property type="match status" value="1"/>
</dbReference>
<dbReference type="InterPro" id="IPR020845">
    <property type="entry name" value="AMP-binding_CS"/>
</dbReference>
<keyword evidence="5" id="KW-1185">Reference proteome</keyword>
<dbReference type="Gene3D" id="3.30.300.30">
    <property type="match status" value="1"/>
</dbReference>
<sequence>MNLVDLFNISLSERKDKLALQFGDEHFTFGDVDARSNRMANLLKAKGFVSGDRICVYLENCVEIIDIFLACVKTGIIFVPVNILYKEREMTHILTDADPKALIAKGEIPCDYQVWQLADIIEEVKHQPNTKPSVLLTGDNPATLIYTSGTTGASKGAILTHNNFMANGINLNACWKITEADRFLLALPLFHVHALGNGIMCWLLSGCTMKLLPRFEHGKAAEEFLTFKPTLFFGVPTIYIRLLDQPEDVARQIGANARLFVCGSAPLPAHILQEFQGKYGHVILERYGMTETLMNIGNPYVGERRPGSIGFPLPGISAKIILPDGREAGFDEEGEVHIKGPNVCAGYWRREQATAEAFSNGYFKTGDMGVMSADGYFTLKGRKSDLIISGGFNIYPREIEDFLLEQAGVAEAAVVGVPHETRGEMPVAYIVPDVGFDAALIEEKCKNAFASFKVPRSFITVENLPRTALGKVQKHLLPKP</sequence>
<dbReference type="PANTHER" id="PTHR43201:SF8">
    <property type="entry name" value="ACYL-COA SYNTHETASE FAMILY MEMBER 3"/>
    <property type="match status" value="1"/>
</dbReference>
<evidence type="ECO:0000313" key="4">
    <source>
        <dbReference type="EMBL" id="MFD2871553.1"/>
    </source>
</evidence>
<feature type="domain" description="AMP-binding enzyme C-terminal" evidence="3">
    <location>
        <begin position="398"/>
        <end position="471"/>
    </location>
</feature>
<name>A0ABW5Y8C2_9SPHI</name>
<reference evidence="5" key="1">
    <citation type="journal article" date="2019" name="Int. J. Syst. Evol. Microbiol.">
        <title>The Global Catalogue of Microorganisms (GCM) 10K type strain sequencing project: providing services to taxonomists for standard genome sequencing and annotation.</title>
        <authorList>
            <consortium name="The Broad Institute Genomics Platform"/>
            <consortium name="The Broad Institute Genome Sequencing Center for Infectious Disease"/>
            <person name="Wu L."/>
            <person name="Ma J."/>
        </authorList>
    </citation>
    <scope>NUCLEOTIDE SEQUENCE [LARGE SCALE GENOMIC DNA]</scope>
    <source>
        <strain evidence="5">KCTC 22437</strain>
    </source>
</reference>
<dbReference type="EMBL" id="JBHUPD010000001">
    <property type="protein sequence ID" value="MFD2871553.1"/>
    <property type="molecule type" value="Genomic_DNA"/>
</dbReference>
<dbReference type="Pfam" id="PF13193">
    <property type="entry name" value="AMP-binding_C"/>
    <property type="match status" value="1"/>
</dbReference>
<comment type="similarity">
    <text evidence="1">Belongs to the ATP-dependent AMP-binding enzyme family.</text>
</comment>
<evidence type="ECO:0000259" key="3">
    <source>
        <dbReference type="Pfam" id="PF13193"/>
    </source>
</evidence>
<feature type="domain" description="AMP-dependent synthetase/ligase" evidence="2">
    <location>
        <begin position="12"/>
        <end position="348"/>
    </location>
</feature>
<evidence type="ECO:0000259" key="2">
    <source>
        <dbReference type="Pfam" id="PF00501"/>
    </source>
</evidence>
<dbReference type="Pfam" id="PF00501">
    <property type="entry name" value="AMP-binding"/>
    <property type="match status" value="1"/>
</dbReference>
<evidence type="ECO:0000313" key="5">
    <source>
        <dbReference type="Proteomes" id="UP001597557"/>
    </source>
</evidence>
<dbReference type="PROSITE" id="PS00455">
    <property type="entry name" value="AMP_BINDING"/>
    <property type="match status" value="1"/>
</dbReference>
<evidence type="ECO:0000256" key="1">
    <source>
        <dbReference type="ARBA" id="ARBA00006432"/>
    </source>
</evidence>
<proteinExistence type="inferred from homology"/>
<dbReference type="SUPFAM" id="SSF56801">
    <property type="entry name" value="Acetyl-CoA synthetase-like"/>
    <property type="match status" value="1"/>
</dbReference>
<dbReference type="InterPro" id="IPR000873">
    <property type="entry name" value="AMP-dep_synth/lig_dom"/>
</dbReference>